<accession>A0ABQ6M5C4</accession>
<proteinExistence type="predicted"/>
<dbReference type="PANTHER" id="PTHR21562:SF67">
    <property type="entry name" value="PECTIN ACETYLESTERASE"/>
    <property type="match status" value="1"/>
</dbReference>
<gene>
    <name evidence="2" type="ORF">TeGR_g11784</name>
</gene>
<evidence type="ECO:0000313" key="3">
    <source>
        <dbReference type="Proteomes" id="UP001165060"/>
    </source>
</evidence>
<dbReference type="Proteomes" id="UP001165060">
    <property type="component" value="Unassembled WGS sequence"/>
</dbReference>
<keyword evidence="3" id="KW-1185">Reference proteome</keyword>
<sequence length="434" mass="46108">MQAPVLIFLLALLLPPTVPTSLESGSRRPTSLHLLSEHPDAVCLDGSPGAFYYSPSKPDSASADTWVIFLEGGGWCFSETDCSSRAADTSFLSLGSTSGLAKFPNHNPRYQQSIYSPPSSQNCDANPVFCEAHHVYLVYCDGNSFSGGGSSSSPLHYKGKFILDASIAALLDMGLSNATSVLISGDSAGGLATILHADQIAATLAASAPKLERVKALPMSGFFPPLPTTEGFPVFAGQMESAFHTHNSSAGVPALCLEGKKEADKWKCNTSPDALAVMTTPLLLLNSAYDAWSTSCIYTLGEDGACGGADGWGMPCVGDASFAGDVARIYGPAFLCSREQVGELNEWRAGFLEQLRGTGLYERKGSGAFLHSCHTHTAENLPNAQWIEVGGVKLVDAIASWWEADEGAEFLDFAPCEWSERYPHQCNPTCHSIS</sequence>
<comment type="caution">
    <text evidence="2">The sequence shown here is derived from an EMBL/GenBank/DDBJ whole genome shotgun (WGS) entry which is preliminary data.</text>
</comment>
<dbReference type="PANTHER" id="PTHR21562">
    <property type="entry name" value="NOTUM-RELATED"/>
    <property type="match status" value="1"/>
</dbReference>
<feature type="chain" id="PRO_5045792146" description="Pectin acetylesterase" evidence="1">
    <location>
        <begin position="20"/>
        <end position="434"/>
    </location>
</feature>
<organism evidence="2 3">
    <name type="scientific">Tetraparma gracilis</name>
    <dbReference type="NCBI Taxonomy" id="2962635"/>
    <lineage>
        <taxon>Eukaryota</taxon>
        <taxon>Sar</taxon>
        <taxon>Stramenopiles</taxon>
        <taxon>Ochrophyta</taxon>
        <taxon>Bolidophyceae</taxon>
        <taxon>Parmales</taxon>
        <taxon>Triparmaceae</taxon>
        <taxon>Tetraparma</taxon>
    </lineage>
</organism>
<dbReference type="EMBL" id="BRYB01002448">
    <property type="protein sequence ID" value="GMI19634.1"/>
    <property type="molecule type" value="Genomic_DNA"/>
</dbReference>
<dbReference type="Pfam" id="PF03283">
    <property type="entry name" value="PAE"/>
    <property type="match status" value="1"/>
</dbReference>
<reference evidence="2 3" key="1">
    <citation type="journal article" date="2023" name="Commun. Biol.">
        <title>Genome analysis of Parmales, the sister group of diatoms, reveals the evolutionary specialization of diatoms from phago-mixotrophs to photoautotrophs.</title>
        <authorList>
            <person name="Ban H."/>
            <person name="Sato S."/>
            <person name="Yoshikawa S."/>
            <person name="Yamada K."/>
            <person name="Nakamura Y."/>
            <person name="Ichinomiya M."/>
            <person name="Sato N."/>
            <person name="Blanc-Mathieu R."/>
            <person name="Endo H."/>
            <person name="Kuwata A."/>
            <person name="Ogata H."/>
        </authorList>
    </citation>
    <scope>NUCLEOTIDE SEQUENCE [LARGE SCALE GENOMIC DNA]</scope>
</reference>
<feature type="signal peptide" evidence="1">
    <location>
        <begin position="1"/>
        <end position="19"/>
    </location>
</feature>
<name>A0ABQ6M5C4_9STRA</name>
<evidence type="ECO:0000256" key="1">
    <source>
        <dbReference type="SAM" id="SignalP"/>
    </source>
</evidence>
<keyword evidence="1" id="KW-0732">Signal</keyword>
<protein>
    <recommendedName>
        <fullName evidence="4">Pectin acetylesterase</fullName>
    </recommendedName>
</protein>
<evidence type="ECO:0000313" key="2">
    <source>
        <dbReference type="EMBL" id="GMI19634.1"/>
    </source>
</evidence>
<dbReference type="InterPro" id="IPR004963">
    <property type="entry name" value="PAE/NOTUM"/>
</dbReference>
<evidence type="ECO:0008006" key="4">
    <source>
        <dbReference type="Google" id="ProtNLM"/>
    </source>
</evidence>